<accession>A0A170YSA4</accession>
<sequence length="219" mass="25217">DSVPHDLLWLKLFKVEKDNMNDGKKEVSISKLRPLKITAVGGGLEGKTCLLITYATKRFPTEYVPLVFDNFTDNINVDGQDFNMTLWDTHGQDDCKRIRPLSYPNTDCFLLCFSVGNKTSYDNIVSEWFPELRHHCPNVPIVLVATKTDLRESQTDSLTPRDGKKMLREIHAVKYVECSALKGEGLREIFIEAVRACGKKPRYKKKKIVQLYKHFIYMI</sequence>
<dbReference type="AlphaFoldDB" id="A0A170YSA4"/>
<dbReference type="GO" id="GO:0003924">
    <property type="term" value="F:GTPase activity"/>
    <property type="evidence" value="ECO:0007669"/>
    <property type="project" value="InterPro"/>
</dbReference>
<dbReference type="GO" id="GO:0022412">
    <property type="term" value="P:cellular process involved in reproduction in multicellular organism"/>
    <property type="evidence" value="ECO:0007669"/>
    <property type="project" value="UniProtKB-ARBA"/>
</dbReference>
<dbReference type="PROSITE" id="PS51421">
    <property type="entry name" value="RAS"/>
    <property type="match status" value="1"/>
</dbReference>
<dbReference type="PANTHER" id="PTHR24072">
    <property type="entry name" value="RHO FAMILY GTPASE"/>
    <property type="match status" value="1"/>
</dbReference>
<dbReference type="SUPFAM" id="SSF52540">
    <property type="entry name" value="P-loop containing nucleoside triphosphate hydrolases"/>
    <property type="match status" value="1"/>
</dbReference>
<dbReference type="PROSITE" id="PS51419">
    <property type="entry name" value="RAB"/>
    <property type="match status" value="1"/>
</dbReference>
<dbReference type="GO" id="GO:0003006">
    <property type="term" value="P:developmental process involved in reproduction"/>
    <property type="evidence" value="ECO:0007669"/>
    <property type="project" value="UniProtKB-ARBA"/>
</dbReference>
<dbReference type="GO" id="GO:0035006">
    <property type="term" value="P:melanization defense response"/>
    <property type="evidence" value="ECO:0007669"/>
    <property type="project" value="UniProtKB-ARBA"/>
</dbReference>
<keyword evidence="7" id="KW-0472">Membrane</keyword>
<organism evidence="10">
    <name type="scientific">Triatoma infestans</name>
    <name type="common">Assassin bug</name>
    <dbReference type="NCBI Taxonomy" id="30076"/>
    <lineage>
        <taxon>Eukaryota</taxon>
        <taxon>Metazoa</taxon>
        <taxon>Ecdysozoa</taxon>
        <taxon>Arthropoda</taxon>
        <taxon>Hexapoda</taxon>
        <taxon>Insecta</taxon>
        <taxon>Pterygota</taxon>
        <taxon>Neoptera</taxon>
        <taxon>Paraneoptera</taxon>
        <taxon>Hemiptera</taxon>
        <taxon>Heteroptera</taxon>
        <taxon>Panheteroptera</taxon>
        <taxon>Cimicomorpha</taxon>
        <taxon>Reduviidae</taxon>
        <taxon>Triatominae</taxon>
        <taxon>Triatoma</taxon>
    </lineage>
</organism>
<dbReference type="GO" id="GO:0035099">
    <property type="term" value="P:hemocyte migration"/>
    <property type="evidence" value="ECO:0007669"/>
    <property type="project" value="UniProtKB-ARBA"/>
</dbReference>
<keyword evidence="5" id="KW-0547">Nucleotide-binding</keyword>
<dbReference type="Gene3D" id="3.40.50.300">
    <property type="entry name" value="P-loop containing nucleotide triphosphate hydrolases"/>
    <property type="match status" value="1"/>
</dbReference>
<evidence type="ECO:0000256" key="3">
    <source>
        <dbReference type="ARBA" id="ARBA00022475"/>
    </source>
</evidence>
<evidence type="ECO:0000256" key="2">
    <source>
        <dbReference type="ARBA" id="ARBA00010142"/>
    </source>
</evidence>
<dbReference type="FunFam" id="3.40.50.300:FF:000983">
    <property type="entry name" value="Rho family GTPase"/>
    <property type="match status" value="1"/>
</dbReference>
<evidence type="ECO:0000256" key="7">
    <source>
        <dbReference type="ARBA" id="ARBA00023136"/>
    </source>
</evidence>
<keyword evidence="8" id="KW-0449">Lipoprotein</keyword>
<dbReference type="GO" id="GO:0001667">
    <property type="term" value="P:ameboidal-type cell migration"/>
    <property type="evidence" value="ECO:0007669"/>
    <property type="project" value="UniProtKB-ARBA"/>
</dbReference>
<protein>
    <submittedName>
        <fullName evidence="10">Ras-like protein gtp-binding protein</fullName>
    </submittedName>
</protein>
<keyword evidence="6" id="KW-0342">GTP-binding</keyword>
<dbReference type="PRINTS" id="PR00449">
    <property type="entry name" value="RASTRNSFRMNG"/>
</dbReference>
<dbReference type="SMART" id="SM00173">
    <property type="entry name" value="RAS"/>
    <property type="match status" value="1"/>
</dbReference>
<dbReference type="GO" id="GO:0005525">
    <property type="term" value="F:GTP binding"/>
    <property type="evidence" value="ECO:0007669"/>
    <property type="project" value="UniProtKB-KW"/>
</dbReference>
<feature type="non-terminal residue" evidence="10">
    <location>
        <position position="1"/>
    </location>
</feature>
<evidence type="ECO:0000256" key="6">
    <source>
        <dbReference type="ARBA" id="ARBA00023134"/>
    </source>
</evidence>
<dbReference type="CDD" id="cd00157">
    <property type="entry name" value="Rho"/>
    <property type="match status" value="1"/>
</dbReference>
<reference evidence="10" key="1">
    <citation type="submission" date="2016-04" db="EMBL/GenBank/DDBJ databases">
        <authorList>
            <person name="Calderon-Fernandez G.M.Sr."/>
        </authorList>
    </citation>
    <scope>NUCLEOTIDE SEQUENCE</scope>
    <source>
        <strain evidence="10">Int1</strain>
        <tissue evidence="10">Integument</tissue>
    </source>
</reference>
<keyword evidence="3" id="KW-1003">Cell membrane</keyword>
<keyword evidence="9" id="KW-0636">Prenylation</keyword>
<comment type="similarity">
    <text evidence="2">Belongs to the small GTPase superfamily. Rho family.</text>
</comment>
<evidence type="ECO:0000256" key="9">
    <source>
        <dbReference type="ARBA" id="ARBA00023289"/>
    </source>
</evidence>
<dbReference type="GO" id="GO:0005886">
    <property type="term" value="C:plasma membrane"/>
    <property type="evidence" value="ECO:0007669"/>
    <property type="project" value="UniProtKB-SubCell"/>
</dbReference>
<keyword evidence="4" id="KW-0488">Methylation</keyword>
<evidence type="ECO:0000256" key="4">
    <source>
        <dbReference type="ARBA" id="ARBA00022481"/>
    </source>
</evidence>
<name>A0A170YSA4_TRIIF</name>
<dbReference type="InterPro" id="IPR001806">
    <property type="entry name" value="Small_GTPase"/>
</dbReference>
<dbReference type="SMART" id="SM00175">
    <property type="entry name" value="RAB"/>
    <property type="match status" value="1"/>
</dbReference>
<dbReference type="PROSITE" id="PS51420">
    <property type="entry name" value="RHO"/>
    <property type="match status" value="1"/>
</dbReference>
<dbReference type="InterPro" id="IPR003578">
    <property type="entry name" value="Small_GTPase_Rho"/>
</dbReference>
<dbReference type="SMART" id="SM00174">
    <property type="entry name" value="RHO"/>
    <property type="match status" value="1"/>
</dbReference>
<evidence type="ECO:0000313" key="10">
    <source>
        <dbReference type="EMBL" id="JAS00194.1"/>
    </source>
</evidence>
<comment type="subcellular location">
    <subcellularLocation>
        <location evidence="1">Cell membrane</location>
        <topology evidence="1">Lipid-anchor</topology>
        <orientation evidence="1">Cytoplasmic side</orientation>
    </subcellularLocation>
</comment>
<dbReference type="InterPro" id="IPR027417">
    <property type="entry name" value="P-loop_NTPase"/>
</dbReference>
<evidence type="ECO:0000256" key="8">
    <source>
        <dbReference type="ARBA" id="ARBA00023288"/>
    </source>
</evidence>
<evidence type="ECO:0000256" key="5">
    <source>
        <dbReference type="ARBA" id="ARBA00022741"/>
    </source>
</evidence>
<dbReference type="InterPro" id="IPR005225">
    <property type="entry name" value="Small_GTP-bd"/>
</dbReference>
<proteinExistence type="inferred from homology"/>
<dbReference type="GO" id="GO:0007264">
    <property type="term" value="P:small GTPase-mediated signal transduction"/>
    <property type="evidence" value="ECO:0007669"/>
    <property type="project" value="InterPro"/>
</dbReference>
<evidence type="ECO:0000256" key="1">
    <source>
        <dbReference type="ARBA" id="ARBA00004342"/>
    </source>
</evidence>
<dbReference type="EMBL" id="GEMB01003010">
    <property type="protein sequence ID" value="JAS00194.1"/>
    <property type="molecule type" value="Transcribed_RNA"/>
</dbReference>
<dbReference type="Pfam" id="PF00071">
    <property type="entry name" value="Ras"/>
    <property type="match status" value="1"/>
</dbReference>
<dbReference type="NCBIfam" id="TIGR00231">
    <property type="entry name" value="small_GTP"/>
    <property type="match status" value="1"/>
</dbReference>
<reference evidence="10" key="2">
    <citation type="journal article" date="2017" name="J. Med. Entomol.">
        <title>Transcriptome Analysis of the Triatoma infestans (Hemiptera: Reduviidae) Integument.</title>
        <authorList>
            <person name="Calderon-Fernandez G.M."/>
            <person name="Moriconi D.E."/>
            <person name="Dulbecco A.B."/>
            <person name="Juarez M.P."/>
        </authorList>
    </citation>
    <scope>NUCLEOTIDE SEQUENCE</scope>
    <source>
        <strain evidence="10">Int1</strain>
        <tissue evidence="10">Integument</tissue>
    </source>
</reference>